<organism evidence="1 2">
    <name type="scientific">Pandoravirus salinus</name>
    <dbReference type="NCBI Taxonomy" id="1349410"/>
    <lineage>
        <taxon>Viruses</taxon>
        <taxon>Pandoravirus</taxon>
    </lineage>
</organism>
<reference evidence="1 2" key="1">
    <citation type="journal article" date="2013" name="Science">
        <title>Pandoraviruses: amoeba viruses with genomes up to 2.5 Mb reaching that of parasitic eukaryotes.</title>
        <authorList>
            <person name="Philippe N."/>
            <person name="Legendre M."/>
            <person name="Doutre G."/>
            <person name="Coute Y."/>
            <person name="Poirot O."/>
            <person name="Lescot M."/>
            <person name="Arslan D."/>
            <person name="Seltzer V."/>
            <person name="Bertaux L."/>
            <person name="Bruley C."/>
            <person name="Garin J."/>
            <person name="Claverie J.M."/>
            <person name="Abergel C."/>
        </authorList>
    </citation>
    <scope>NUCLEOTIDE SEQUENCE [LARGE SCALE GENOMIC DNA]</scope>
</reference>
<protein>
    <submittedName>
        <fullName evidence="1">Uncharacterized protein</fullName>
    </submittedName>
</protein>
<gene>
    <name evidence="1" type="ORF">psal_cds_1198</name>
</gene>
<dbReference type="GeneID" id="34568386"/>
<dbReference type="RefSeq" id="YP_009430132.1">
    <property type="nucleotide sequence ID" value="NC_022098.1"/>
</dbReference>
<dbReference type="KEGG" id="vg:34568386"/>
<name>A0A291ATT0_9VIRU</name>
<dbReference type="Proteomes" id="UP000204584">
    <property type="component" value="Segment"/>
</dbReference>
<accession>A0A291ATT0</accession>
<evidence type="ECO:0000313" key="1">
    <source>
        <dbReference type="EMBL" id="ATE82293.1"/>
    </source>
</evidence>
<proteinExistence type="predicted"/>
<keyword evidence="2" id="KW-1185">Reference proteome</keyword>
<evidence type="ECO:0000313" key="2">
    <source>
        <dbReference type="Proteomes" id="UP000204584"/>
    </source>
</evidence>
<dbReference type="EMBL" id="KC977571">
    <property type="protein sequence ID" value="ATE82293.1"/>
    <property type="molecule type" value="Genomic_DNA"/>
</dbReference>
<sequence length="268" mass="28356">MWKPVGSSTSRLATVSCAEVAAAAAATHSVALTVPMAGRARLLLTALYAPAGVDNENDNDSAGGPDARKTGTDLMTVHAWWPADVDQWLAASAALRGATARELGCGDAASRHLARPHVALPDLYKATGWDMGRTGVRLVALAAEVRAERTLSESPPPPDAAGDDRQDADAIHVVYAGRHTLGLPSAEWRAFCRLVAQRDAALRRAIEVDPTVYGARGSFVVTSLLRTEEALGRRWRLDPALPDPDAVAALRRSFVAVADARRLAADSV</sequence>